<evidence type="ECO:0000313" key="2">
    <source>
        <dbReference type="EMBL" id="GGQ18033.1"/>
    </source>
</evidence>
<dbReference type="PROSITE" id="PS51257">
    <property type="entry name" value="PROKAR_LIPOPROTEIN"/>
    <property type="match status" value="1"/>
</dbReference>
<evidence type="ECO:0000313" key="3">
    <source>
        <dbReference type="Proteomes" id="UP000611554"/>
    </source>
</evidence>
<feature type="transmembrane region" description="Helical" evidence="1">
    <location>
        <begin position="50"/>
        <end position="70"/>
    </location>
</feature>
<comment type="caution">
    <text evidence="2">The sequence shown here is derived from an EMBL/GenBank/DDBJ whole genome shotgun (WGS) entry which is preliminary data.</text>
</comment>
<reference evidence="3" key="1">
    <citation type="journal article" date="2019" name="Int. J. Syst. Evol. Microbiol.">
        <title>The Global Catalogue of Microorganisms (GCM) 10K type strain sequencing project: providing services to taxonomists for standard genome sequencing and annotation.</title>
        <authorList>
            <consortium name="The Broad Institute Genomics Platform"/>
            <consortium name="The Broad Institute Genome Sequencing Center for Infectious Disease"/>
            <person name="Wu L."/>
            <person name="Ma J."/>
        </authorList>
    </citation>
    <scope>NUCLEOTIDE SEQUENCE [LARGE SCALE GENOMIC DNA]</scope>
    <source>
        <strain evidence="3">JCM 3115</strain>
    </source>
</reference>
<gene>
    <name evidence="2" type="ORF">GCM10010140_55530</name>
</gene>
<keyword evidence="1" id="KW-0812">Transmembrane</keyword>
<keyword evidence="1" id="KW-1133">Transmembrane helix</keyword>
<dbReference type="RefSeq" id="WP_189249393.1">
    <property type="nucleotide sequence ID" value="NZ_BMQJ01000015.1"/>
</dbReference>
<evidence type="ECO:0000256" key="1">
    <source>
        <dbReference type="SAM" id="Phobius"/>
    </source>
</evidence>
<sequence>MNRTPRKSRPHRRSQERGPGVFVPQHVIVALACLTLGVAAGVLVWLSPAVWPPVDAAMAVTGLSLALYGLRRGRHRP</sequence>
<accession>A0ABQ2R7P3</accession>
<keyword evidence="1" id="KW-0472">Membrane</keyword>
<dbReference type="Proteomes" id="UP000611554">
    <property type="component" value="Unassembled WGS sequence"/>
</dbReference>
<keyword evidence="3" id="KW-1185">Reference proteome</keyword>
<organism evidence="2 3">
    <name type="scientific">Streptosporangium pseudovulgare</name>
    <dbReference type="NCBI Taxonomy" id="35765"/>
    <lineage>
        <taxon>Bacteria</taxon>
        <taxon>Bacillati</taxon>
        <taxon>Actinomycetota</taxon>
        <taxon>Actinomycetes</taxon>
        <taxon>Streptosporangiales</taxon>
        <taxon>Streptosporangiaceae</taxon>
        <taxon>Streptosporangium</taxon>
    </lineage>
</organism>
<dbReference type="EMBL" id="BMQJ01000015">
    <property type="protein sequence ID" value="GGQ18033.1"/>
    <property type="molecule type" value="Genomic_DNA"/>
</dbReference>
<name>A0ABQ2R7P3_9ACTN</name>
<protein>
    <submittedName>
        <fullName evidence="2">Uncharacterized protein</fullName>
    </submittedName>
</protein>
<proteinExistence type="predicted"/>
<feature type="transmembrane region" description="Helical" evidence="1">
    <location>
        <begin position="21"/>
        <end position="44"/>
    </location>
</feature>